<dbReference type="SUPFAM" id="SSF52058">
    <property type="entry name" value="L domain-like"/>
    <property type="match status" value="1"/>
</dbReference>
<dbReference type="RefSeq" id="WP_150620464.1">
    <property type="nucleotide sequence ID" value="NZ_CABPSM010000005.1"/>
</dbReference>
<dbReference type="PANTHER" id="PTHR47114:SF2">
    <property type="entry name" value="OLIGODENDROCYTE-MYELIN GLYCOPROTEIN"/>
    <property type="match status" value="1"/>
</dbReference>
<comment type="similarity">
    <text evidence="1">Belongs to the LRR-containing bacterial E3 ligase family.</text>
</comment>
<dbReference type="AlphaFoldDB" id="A0A5E4ULQ4"/>
<dbReference type="EC" id="2.3.2.27" evidence="4"/>
<dbReference type="Proteomes" id="UP000343317">
    <property type="component" value="Unassembled WGS sequence"/>
</dbReference>
<keyword evidence="2" id="KW-0433">Leucine-rich repeat</keyword>
<dbReference type="InterPro" id="IPR001611">
    <property type="entry name" value="Leu-rich_rpt"/>
</dbReference>
<evidence type="ECO:0000256" key="3">
    <source>
        <dbReference type="ARBA" id="ARBA00022737"/>
    </source>
</evidence>
<dbReference type="Gene3D" id="3.80.10.10">
    <property type="entry name" value="Ribonuclease Inhibitor"/>
    <property type="match status" value="1"/>
</dbReference>
<dbReference type="InterPro" id="IPR032675">
    <property type="entry name" value="LRR_dom_sf"/>
</dbReference>
<dbReference type="InterPro" id="IPR038287">
    <property type="entry name" value="Cse2_sf"/>
</dbReference>
<accession>A0A5E4ULQ4</accession>
<keyword evidence="4" id="KW-0808">Transferase</keyword>
<evidence type="ECO:0000256" key="2">
    <source>
        <dbReference type="ARBA" id="ARBA00022614"/>
    </source>
</evidence>
<evidence type="ECO:0000256" key="1">
    <source>
        <dbReference type="ARBA" id="ARBA00009868"/>
    </source>
</evidence>
<reference evidence="4 5" key="1">
    <citation type="submission" date="2019-08" db="EMBL/GenBank/DDBJ databases">
        <authorList>
            <person name="Peeters C."/>
        </authorList>
    </citation>
    <scope>NUCLEOTIDE SEQUENCE [LARGE SCALE GENOMIC DNA]</scope>
    <source>
        <strain evidence="4 5">LMG 31112</strain>
    </source>
</reference>
<sequence length="427" mass="46563">MLRSTVIPPMMPITHTGSPSLAQLLNATPCSPRQVNEAKRLVLEYMGQRDDPGHERRCTALLAALAWTHRQFGQTGGADIKSVCRDLTQHLARSCREGVDAEALVDALVSLCSENSRGSHSTEPSPAYVQLARDVLATLETQVDASKLLSELIGNMPERQEGQGSGVDELYRSALCAWVALMPPGWAMNYRARVKDLILNMADGKLDLRGLRLESLPELPAGLTALNVSGNGLTELPALPSGLKTLDVSVNKLTHLPELPTGLKSLDVSTNRLTVLPALPPRLEILDVTANHLVELPELPSRIRMLHVSDNQLRRLPALPAALTELAAYRNQLTELPPLPAGLAYLSVYENRLRWLPELPAGLTMLDVRNNQLVHLPPSALSMRHKGLVYVDGNPLSPDFLQGLRETTSALGYSGPRIYFSMAAPDK</sequence>
<dbReference type="PROSITE" id="PS51450">
    <property type="entry name" value="LRR"/>
    <property type="match status" value="1"/>
</dbReference>
<keyword evidence="3" id="KW-0677">Repeat</keyword>
<evidence type="ECO:0000313" key="4">
    <source>
        <dbReference type="EMBL" id="VVE00961.1"/>
    </source>
</evidence>
<proteinExistence type="inferred from homology"/>
<organism evidence="4 5">
    <name type="scientific">Pandoraea horticolens</name>
    <dbReference type="NCBI Taxonomy" id="2508298"/>
    <lineage>
        <taxon>Bacteria</taxon>
        <taxon>Pseudomonadati</taxon>
        <taxon>Pseudomonadota</taxon>
        <taxon>Betaproteobacteria</taxon>
        <taxon>Burkholderiales</taxon>
        <taxon>Burkholderiaceae</taxon>
        <taxon>Pandoraea</taxon>
    </lineage>
</organism>
<protein>
    <submittedName>
        <fullName evidence="4">E3 ubiquitin-protein ligase SspH2</fullName>
        <ecNumber evidence="4">2.3.2.27</ecNumber>
    </submittedName>
</protein>
<dbReference type="Gene3D" id="1.10.520.40">
    <property type="entry name" value="CRISPR-associated protein Cse2"/>
    <property type="match status" value="1"/>
</dbReference>
<evidence type="ECO:0000313" key="5">
    <source>
        <dbReference type="Proteomes" id="UP000343317"/>
    </source>
</evidence>
<name>A0A5E4ULQ4_9BURK</name>
<dbReference type="EMBL" id="CABPSM010000005">
    <property type="protein sequence ID" value="VVE00961.1"/>
    <property type="molecule type" value="Genomic_DNA"/>
</dbReference>
<keyword evidence="4" id="KW-0012">Acyltransferase</keyword>
<dbReference type="InterPro" id="IPR051071">
    <property type="entry name" value="LRR-bact_E3_ubiq_ligases"/>
</dbReference>
<dbReference type="SMART" id="SM00364">
    <property type="entry name" value="LRR_BAC"/>
    <property type="match status" value="9"/>
</dbReference>
<dbReference type="PANTHER" id="PTHR47114">
    <property type="match status" value="1"/>
</dbReference>
<gene>
    <name evidence="4" type="primary">sspH2_1</name>
    <name evidence="4" type="ORF">PHO31112_02130</name>
</gene>
<dbReference type="GO" id="GO:0061630">
    <property type="term" value="F:ubiquitin protein ligase activity"/>
    <property type="evidence" value="ECO:0007669"/>
    <property type="project" value="UniProtKB-EC"/>
</dbReference>
<keyword evidence="5" id="KW-1185">Reference proteome</keyword>